<evidence type="ECO:0000313" key="2">
    <source>
        <dbReference type="Proteomes" id="UP001597267"/>
    </source>
</evidence>
<reference evidence="2" key="1">
    <citation type="journal article" date="2019" name="Int. J. Syst. Evol. Microbiol.">
        <title>The Global Catalogue of Microorganisms (GCM) 10K type strain sequencing project: providing services to taxonomists for standard genome sequencing and annotation.</title>
        <authorList>
            <consortium name="The Broad Institute Genomics Platform"/>
            <consortium name="The Broad Institute Genome Sequencing Center for Infectious Disease"/>
            <person name="Wu L."/>
            <person name="Ma J."/>
        </authorList>
    </citation>
    <scope>NUCLEOTIDE SEQUENCE [LARGE SCALE GENOMIC DNA]</scope>
    <source>
        <strain evidence="2">CCM 8896</strain>
    </source>
</reference>
<accession>A0ABW4J5M4</accession>
<gene>
    <name evidence="1" type="ORF">ACFQ5M_00500</name>
</gene>
<dbReference type="RefSeq" id="WP_125714694.1">
    <property type="nucleotide sequence ID" value="NZ_JBHTOP010000001.1"/>
</dbReference>
<organism evidence="1 2">
    <name type="scientific">Agrilactobacillus yilanensis</name>
    <dbReference type="NCBI Taxonomy" id="2485997"/>
    <lineage>
        <taxon>Bacteria</taxon>
        <taxon>Bacillati</taxon>
        <taxon>Bacillota</taxon>
        <taxon>Bacilli</taxon>
        <taxon>Lactobacillales</taxon>
        <taxon>Lactobacillaceae</taxon>
        <taxon>Agrilactobacillus</taxon>
    </lineage>
</organism>
<dbReference type="EMBL" id="JBHTOP010000001">
    <property type="protein sequence ID" value="MFD1670570.1"/>
    <property type="molecule type" value="Genomic_DNA"/>
</dbReference>
<sequence length="82" mass="9384">MEQKKLSVQVDGNLSREVEAYCSMYAIDTQQVIESALSEYLEQHQPLMEELIEGYTEMASINSEICQEFSASECEAYLHIVK</sequence>
<evidence type="ECO:0000313" key="1">
    <source>
        <dbReference type="EMBL" id="MFD1670570.1"/>
    </source>
</evidence>
<evidence type="ECO:0008006" key="3">
    <source>
        <dbReference type="Google" id="ProtNLM"/>
    </source>
</evidence>
<proteinExistence type="predicted"/>
<dbReference type="InterPro" id="IPR013321">
    <property type="entry name" value="Arc_rbn_hlx_hlx"/>
</dbReference>
<protein>
    <recommendedName>
        <fullName evidence="3">CopG family transcriptional regulator</fullName>
    </recommendedName>
</protein>
<keyword evidence="2" id="KW-1185">Reference proteome</keyword>
<dbReference type="Proteomes" id="UP001597267">
    <property type="component" value="Unassembled WGS sequence"/>
</dbReference>
<dbReference type="Gene3D" id="1.10.1220.10">
    <property type="entry name" value="Met repressor-like"/>
    <property type="match status" value="1"/>
</dbReference>
<name>A0ABW4J5M4_9LACO</name>
<comment type="caution">
    <text evidence="1">The sequence shown here is derived from an EMBL/GenBank/DDBJ whole genome shotgun (WGS) entry which is preliminary data.</text>
</comment>